<keyword evidence="3 5" id="KW-1133">Transmembrane helix</keyword>
<dbReference type="Gene3D" id="1.10.3080.10">
    <property type="entry name" value="Clc chloride channel"/>
    <property type="match status" value="1"/>
</dbReference>
<comment type="subcellular location">
    <subcellularLocation>
        <location evidence="1">Membrane</location>
        <topology evidence="1">Multi-pass membrane protein</topology>
    </subcellularLocation>
</comment>
<evidence type="ECO:0000313" key="6">
    <source>
        <dbReference type="EMBL" id="CEI73206.1"/>
    </source>
</evidence>
<organism evidence="6 7">
    <name type="scientific">Romboutsia hominis</name>
    <dbReference type="NCBI Taxonomy" id="1507512"/>
    <lineage>
        <taxon>Bacteria</taxon>
        <taxon>Bacillati</taxon>
        <taxon>Bacillota</taxon>
        <taxon>Clostridia</taxon>
        <taxon>Peptostreptococcales</taxon>
        <taxon>Peptostreptococcaceae</taxon>
        <taxon>Romboutsia</taxon>
    </lineage>
</organism>
<gene>
    <name evidence="6" type="ORF">FRIFI_1673</name>
</gene>
<keyword evidence="4 5" id="KW-0472">Membrane</keyword>
<dbReference type="InterPro" id="IPR001807">
    <property type="entry name" value="ClC"/>
</dbReference>
<name>A0A2P2BS89_9FIRM</name>
<feature type="transmembrane region" description="Helical" evidence="5">
    <location>
        <begin position="12"/>
        <end position="40"/>
    </location>
</feature>
<dbReference type="GO" id="GO:0015108">
    <property type="term" value="F:chloride transmembrane transporter activity"/>
    <property type="evidence" value="ECO:0007669"/>
    <property type="project" value="InterPro"/>
</dbReference>
<dbReference type="PROSITE" id="PS51257">
    <property type="entry name" value="PROKAR_LIPOPROTEIN"/>
    <property type="match status" value="1"/>
</dbReference>
<feature type="transmembrane region" description="Helical" evidence="5">
    <location>
        <begin position="150"/>
        <end position="175"/>
    </location>
</feature>
<dbReference type="Proteomes" id="UP000245695">
    <property type="component" value="Chromosome 1"/>
</dbReference>
<dbReference type="KEGG" id="rhom:FRIFI_1673"/>
<dbReference type="AlphaFoldDB" id="A0A2P2BS89"/>
<dbReference type="Pfam" id="PF00654">
    <property type="entry name" value="Voltage_CLC"/>
    <property type="match status" value="1"/>
</dbReference>
<sequence length="232" mass="26075">MKRFLSLCVAGSYSILIGACVGAITWLFLTLIFSGINLIWYDFIFKINNNYLVLFVCILGGIMVGLCQKYFGKYPKTMPIVLKEFKETKRVEYKSLHKSIISALIILWFGASLGPEAALSGIVGGLVTLSGDLLKYGFKRKEIENDINEILIESSIESTIGIIFAAPLYGFYSLISNKDKIKKAKTIVYVLTISSGFYVFDLLSKLDNRASFITRFSKANIGKRELLFLYLF</sequence>
<proteinExistence type="predicted"/>
<evidence type="ECO:0000256" key="4">
    <source>
        <dbReference type="ARBA" id="ARBA00023136"/>
    </source>
</evidence>
<keyword evidence="2 5" id="KW-0812">Transmembrane</keyword>
<evidence type="ECO:0000256" key="5">
    <source>
        <dbReference type="SAM" id="Phobius"/>
    </source>
</evidence>
<keyword evidence="7" id="KW-1185">Reference proteome</keyword>
<feature type="transmembrane region" description="Helical" evidence="5">
    <location>
        <begin position="187"/>
        <end position="206"/>
    </location>
</feature>
<evidence type="ECO:0000256" key="2">
    <source>
        <dbReference type="ARBA" id="ARBA00022692"/>
    </source>
</evidence>
<protein>
    <submittedName>
        <fullName evidence="6">Voltage-gated chloride channel protein</fullName>
    </submittedName>
</protein>
<feature type="transmembrane region" description="Helical" evidence="5">
    <location>
        <begin position="52"/>
        <end position="72"/>
    </location>
</feature>
<reference evidence="6 7" key="1">
    <citation type="submission" date="2014-09" db="EMBL/GenBank/DDBJ databases">
        <authorList>
            <person name="Hornung B.V."/>
        </authorList>
    </citation>
    <scope>NUCLEOTIDE SEQUENCE [LARGE SCALE GENOMIC DNA]</scope>
    <source>
        <strain evidence="6 7">FRIFI</strain>
    </source>
</reference>
<dbReference type="SUPFAM" id="SSF81340">
    <property type="entry name" value="Clc chloride channel"/>
    <property type="match status" value="1"/>
</dbReference>
<dbReference type="EMBL" id="LN650648">
    <property type="protein sequence ID" value="CEI73206.1"/>
    <property type="molecule type" value="Genomic_DNA"/>
</dbReference>
<dbReference type="GO" id="GO:0016020">
    <property type="term" value="C:membrane"/>
    <property type="evidence" value="ECO:0007669"/>
    <property type="project" value="UniProtKB-SubCell"/>
</dbReference>
<accession>A0A2P2BS89</accession>
<evidence type="ECO:0000256" key="3">
    <source>
        <dbReference type="ARBA" id="ARBA00022989"/>
    </source>
</evidence>
<dbReference type="InterPro" id="IPR014743">
    <property type="entry name" value="Cl-channel_core"/>
</dbReference>
<dbReference type="RefSeq" id="WP_166505592.1">
    <property type="nucleotide sequence ID" value="NZ_LN650648.1"/>
</dbReference>
<evidence type="ECO:0000256" key="1">
    <source>
        <dbReference type="ARBA" id="ARBA00004141"/>
    </source>
</evidence>
<evidence type="ECO:0000313" key="7">
    <source>
        <dbReference type="Proteomes" id="UP000245695"/>
    </source>
</evidence>